<dbReference type="Gramene" id="KMS94514">
    <property type="protein sequence ID" value="KMS94514"/>
    <property type="gene ID" value="BVRB_020650"/>
</dbReference>
<dbReference type="Gene3D" id="3.30.420.10">
    <property type="entry name" value="Ribonuclease H-like superfamily/Ribonuclease H"/>
    <property type="match status" value="1"/>
</dbReference>
<evidence type="ECO:0000313" key="1">
    <source>
        <dbReference type="EMBL" id="KMS94514.1"/>
    </source>
</evidence>
<dbReference type="EMBL" id="KQ092847">
    <property type="protein sequence ID" value="KMS94514.1"/>
    <property type="molecule type" value="Genomic_DNA"/>
</dbReference>
<keyword evidence="2" id="KW-1185">Reference proteome</keyword>
<reference evidence="1 2" key="1">
    <citation type="journal article" date="2014" name="Nature">
        <title>The genome of the recently domesticated crop plant sugar beet (Beta vulgaris).</title>
        <authorList>
            <person name="Dohm J.C."/>
            <person name="Minoche A.E."/>
            <person name="Holtgrawe D."/>
            <person name="Capella-Gutierrez S."/>
            <person name="Zakrzewski F."/>
            <person name="Tafer H."/>
            <person name="Rupp O."/>
            <person name="Sorensen T.R."/>
            <person name="Stracke R."/>
            <person name="Reinhardt R."/>
            <person name="Goesmann A."/>
            <person name="Kraft T."/>
            <person name="Schulz B."/>
            <person name="Stadler P.F."/>
            <person name="Schmidt T."/>
            <person name="Gabaldon T."/>
            <person name="Lehrach H."/>
            <person name="Weisshaar B."/>
            <person name="Himmelbauer H."/>
        </authorList>
    </citation>
    <scope>NUCLEOTIDE SEQUENCE [LARGE SCALE GENOMIC DNA]</scope>
    <source>
        <tissue evidence="1">Taproot</tissue>
    </source>
</reference>
<dbReference type="InterPro" id="IPR036397">
    <property type="entry name" value="RNaseH_sf"/>
</dbReference>
<dbReference type="Proteomes" id="UP000035740">
    <property type="component" value="Unassembled WGS sequence"/>
</dbReference>
<evidence type="ECO:0000313" key="2">
    <source>
        <dbReference type="Proteomes" id="UP000035740"/>
    </source>
</evidence>
<protein>
    <submittedName>
        <fullName evidence="1">Uncharacterized protein</fullName>
    </submittedName>
</protein>
<dbReference type="AlphaFoldDB" id="A0A0J8B0L3"/>
<accession>A0A0J8B0L3</accession>
<proteinExistence type="predicted"/>
<sequence>MTPGFEEKQHHDAAFDAYMTGVVFARARHFIQYSSSKSIMQTENWLVESIDWSTSDIMHFANRICLNRCIQHLNLTSGDVPSFRGVLKVAIQESLSIRVRTSHIVDVLKPVIRQDRMKLLWDDDKTAFAILGAQFHDRLQWIATTVNNATRMAGFTVEPFYGI</sequence>
<organism evidence="1 2">
    <name type="scientific">Beta vulgaris subsp. vulgaris</name>
    <name type="common">Beet</name>
    <dbReference type="NCBI Taxonomy" id="3555"/>
    <lineage>
        <taxon>Eukaryota</taxon>
        <taxon>Viridiplantae</taxon>
        <taxon>Streptophyta</taxon>
        <taxon>Embryophyta</taxon>
        <taxon>Tracheophyta</taxon>
        <taxon>Spermatophyta</taxon>
        <taxon>Magnoliopsida</taxon>
        <taxon>eudicotyledons</taxon>
        <taxon>Gunneridae</taxon>
        <taxon>Pentapetalae</taxon>
        <taxon>Caryophyllales</taxon>
        <taxon>Chenopodiaceae</taxon>
        <taxon>Betoideae</taxon>
        <taxon>Beta</taxon>
    </lineage>
</organism>
<gene>
    <name evidence="1" type="ORF">BVRB_020650</name>
</gene>
<name>A0A0J8B0L3_BETVV</name>
<dbReference type="GO" id="GO:0003676">
    <property type="term" value="F:nucleic acid binding"/>
    <property type="evidence" value="ECO:0007669"/>
    <property type="project" value="InterPro"/>
</dbReference>